<dbReference type="CDD" id="cd14509">
    <property type="entry name" value="PTP_PTEN"/>
    <property type="match status" value="1"/>
</dbReference>
<comment type="catalytic activity">
    <reaction evidence="12">
        <text>1,2-dihexadecanoyl-sn-glycero-3-phospho-(1D-myo-inositol-3,4,5-trisphosphate) + H2O = 1,2-dihexadecanoyl-sn-glycero-3-phospho-(1D-myo-inositol-4,5-bisphosphate) + phosphate</text>
        <dbReference type="Rhea" id="RHEA:43560"/>
        <dbReference type="ChEBI" id="CHEBI:15377"/>
        <dbReference type="ChEBI" id="CHEBI:43474"/>
        <dbReference type="ChEBI" id="CHEBI:83420"/>
        <dbReference type="ChEBI" id="CHEBI:83423"/>
    </reaction>
    <physiologicalReaction direction="left-to-right" evidence="12">
        <dbReference type="Rhea" id="RHEA:43561"/>
    </physiologicalReaction>
</comment>
<dbReference type="GO" id="GO:0004623">
    <property type="term" value="F:phospholipase A2 activity"/>
    <property type="evidence" value="ECO:0007669"/>
    <property type="project" value="InterPro"/>
</dbReference>
<evidence type="ECO:0000256" key="10">
    <source>
        <dbReference type="ARBA" id="ARBA00023098"/>
    </source>
</evidence>
<evidence type="ECO:0000256" key="23">
    <source>
        <dbReference type="SAM" id="Phobius"/>
    </source>
</evidence>
<dbReference type="InterPro" id="IPR014020">
    <property type="entry name" value="Tensin_C2-dom"/>
</dbReference>
<evidence type="ECO:0000256" key="8">
    <source>
        <dbReference type="ARBA" id="ARBA00022801"/>
    </source>
</evidence>
<dbReference type="Gene3D" id="2.60.40.1110">
    <property type="match status" value="1"/>
</dbReference>
<dbReference type="InterPro" id="IPR036444">
    <property type="entry name" value="PLipase_A2_dom_sf"/>
</dbReference>
<keyword evidence="23" id="KW-1133">Transmembrane helix</keyword>
<feature type="transmembrane region" description="Helical" evidence="23">
    <location>
        <begin position="223"/>
        <end position="242"/>
    </location>
</feature>
<keyword evidence="28" id="KW-1185">Reference proteome</keyword>
<dbReference type="PROSITE" id="PS51181">
    <property type="entry name" value="PPASE_TENSIN"/>
    <property type="match status" value="1"/>
</dbReference>
<comment type="catalytic activity">
    <reaction evidence="19">
        <text>O-phospho-L-seryl-[protein] + H2O = L-seryl-[protein] + phosphate</text>
        <dbReference type="Rhea" id="RHEA:20629"/>
        <dbReference type="Rhea" id="RHEA-COMP:9863"/>
        <dbReference type="Rhea" id="RHEA-COMP:11604"/>
        <dbReference type="ChEBI" id="CHEBI:15377"/>
        <dbReference type="ChEBI" id="CHEBI:29999"/>
        <dbReference type="ChEBI" id="CHEBI:43474"/>
        <dbReference type="ChEBI" id="CHEBI:83421"/>
        <dbReference type="EC" id="3.1.3.16"/>
    </reaction>
    <physiologicalReaction direction="left-to-right" evidence="19">
        <dbReference type="Rhea" id="RHEA:20630"/>
    </physiologicalReaction>
</comment>
<feature type="compositionally biased region" description="Basic and acidic residues" evidence="22">
    <location>
        <begin position="458"/>
        <end position="518"/>
    </location>
</feature>
<dbReference type="InterPro" id="IPR003595">
    <property type="entry name" value="Tyr_Pase_cat"/>
</dbReference>
<evidence type="ECO:0000259" key="25">
    <source>
        <dbReference type="PROSITE" id="PS51181"/>
    </source>
</evidence>
<dbReference type="InterPro" id="IPR029023">
    <property type="entry name" value="Tensin_phosphatase"/>
</dbReference>
<dbReference type="GO" id="GO:0050482">
    <property type="term" value="P:arachidonate secretion"/>
    <property type="evidence" value="ECO:0007669"/>
    <property type="project" value="InterPro"/>
</dbReference>
<dbReference type="PANTHER" id="PTHR12305:SF81">
    <property type="entry name" value="PHOSPHATIDYLINOSITOL 3,4,5-TRISPHOSPHATE 3-PHOSPHATASE AND DUAL-SPECIFICITY PROTEIN PHOSPHATASE PTEN"/>
    <property type="match status" value="1"/>
</dbReference>
<dbReference type="STRING" id="50429.A0A2B4SBM5"/>
<evidence type="ECO:0000256" key="2">
    <source>
        <dbReference type="ARBA" id="ARBA00004496"/>
    </source>
</evidence>
<evidence type="ECO:0000313" key="28">
    <source>
        <dbReference type="Proteomes" id="UP000225706"/>
    </source>
</evidence>
<dbReference type="GO" id="GO:0016042">
    <property type="term" value="P:lipid catabolic process"/>
    <property type="evidence" value="ECO:0007669"/>
    <property type="project" value="InterPro"/>
</dbReference>
<feature type="domain" description="Tyrosine specific protein phosphatases" evidence="24">
    <location>
        <begin position="119"/>
        <end position="190"/>
    </location>
</feature>
<dbReference type="PROSITE" id="PS50056">
    <property type="entry name" value="TYR_PHOSPHATASE_2"/>
    <property type="match status" value="1"/>
</dbReference>
<feature type="domain" description="Phosphatase tensin-type" evidence="25">
    <location>
        <begin position="31"/>
        <end position="202"/>
    </location>
</feature>
<evidence type="ECO:0000256" key="7">
    <source>
        <dbReference type="ARBA" id="ARBA00022490"/>
    </source>
</evidence>
<evidence type="ECO:0000256" key="1">
    <source>
        <dbReference type="ARBA" id="ARBA00004487"/>
    </source>
</evidence>
<comment type="subcellular location">
    <subcellularLocation>
        <location evidence="1">Cell projection</location>
        <location evidence="1">Neuron projection</location>
    </subcellularLocation>
    <subcellularLocation>
        <location evidence="2">Cytoplasm</location>
    </subcellularLocation>
</comment>
<dbReference type="PROSITE" id="PS00383">
    <property type="entry name" value="TYR_PHOSPHATASE_1"/>
    <property type="match status" value="1"/>
</dbReference>
<dbReference type="InterPro" id="IPR035892">
    <property type="entry name" value="C2_domain_sf"/>
</dbReference>
<evidence type="ECO:0000259" key="24">
    <source>
        <dbReference type="PROSITE" id="PS50056"/>
    </source>
</evidence>
<dbReference type="OrthoDB" id="3935740at2759"/>
<evidence type="ECO:0000256" key="5">
    <source>
        <dbReference type="ARBA" id="ARBA00013064"/>
    </source>
</evidence>
<feature type="compositionally biased region" description="Acidic residues" evidence="22">
    <location>
        <begin position="432"/>
        <end position="457"/>
    </location>
</feature>
<evidence type="ECO:0000256" key="13">
    <source>
        <dbReference type="ARBA" id="ARBA00034268"/>
    </source>
</evidence>
<dbReference type="Pfam" id="PF10409">
    <property type="entry name" value="PTEN_C2"/>
    <property type="match status" value="1"/>
</dbReference>
<dbReference type="EMBL" id="LSMT01000125">
    <property type="protein sequence ID" value="PFX26489.1"/>
    <property type="molecule type" value="Genomic_DNA"/>
</dbReference>
<evidence type="ECO:0000256" key="12">
    <source>
        <dbReference type="ARBA" id="ARBA00034256"/>
    </source>
</evidence>
<dbReference type="Gene3D" id="3.90.190.10">
    <property type="entry name" value="Protein tyrosine phosphatase superfamily"/>
    <property type="match status" value="1"/>
</dbReference>
<organism evidence="27 28">
    <name type="scientific">Stylophora pistillata</name>
    <name type="common">Smooth cauliflower coral</name>
    <dbReference type="NCBI Taxonomy" id="50429"/>
    <lineage>
        <taxon>Eukaryota</taxon>
        <taxon>Metazoa</taxon>
        <taxon>Cnidaria</taxon>
        <taxon>Anthozoa</taxon>
        <taxon>Hexacorallia</taxon>
        <taxon>Scleractinia</taxon>
        <taxon>Astrocoeniina</taxon>
        <taxon>Pocilloporidae</taxon>
        <taxon>Stylophora</taxon>
    </lineage>
</organism>
<dbReference type="GO" id="GO:0005509">
    <property type="term" value="F:calcium ion binding"/>
    <property type="evidence" value="ECO:0007669"/>
    <property type="project" value="InterPro"/>
</dbReference>
<dbReference type="EC" id="3.1.3.48" evidence="5"/>
<keyword evidence="10" id="KW-0443">Lipid metabolism</keyword>
<dbReference type="SMART" id="SM01326">
    <property type="entry name" value="PTEN_C2"/>
    <property type="match status" value="1"/>
</dbReference>
<dbReference type="Pfam" id="PF06951">
    <property type="entry name" value="PLA2G12"/>
    <property type="match status" value="1"/>
</dbReference>
<feature type="transmembrane region" description="Helical" evidence="23">
    <location>
        <begin position="279"/>
        <end position="297"/>
    </location>
</feature>
<dbReference type="Gene3D" id="1.20.90.10">
    <property type="entry name" value="Phospholipase A2 domain"/>
    <property type="match status" value="1"/>
</dbReference>
<dbReference type="InterPro" id="IPR016130">
    <property type="entry name" value="Tyr_Pase_AS"/>
</dbReference>
<gene>
    <name evidence="27" type="primary">Pten</name>
    <name evidence="27" type="ORF">AWC38_SpisGene8858</name>
</gene>
<dbReference type="SUPFAM" id="SSF48619">
    <property type="entry name" value="Phospholipase A2, PLA2"/>
    <property type="match status" value="1"/>
</dbReference>
<comment type="catalytic activity">
    <reaction evidence="13">
        <text>1,2-dioctanoyl-sn-glycero-3-phospho-(1D-myo-inositol-3,4,5-trisphosphate) + H2O = 1,2-dioctanoyl-sn-glycero-3-phospho-(1D-myo-inositol-4,5-bisphosphate) + phosphate</text>
        <dbReference type="Rhea" id="RHEA:43552"/>
        <dbReference type="ChEBI" id="CHEBI:15377"/>
        <dbReference type="ChEBI" id="CHEBI:43474"/>
        <dbReference type="ChEBI" id="CHEBI:83416"/>
        <dbReference type="ChEBI" id="CHEBI:83419"/>
    </reaction>
    <physiologicalReaction direction="left-to-right" evidence="13">
        <dbReference type="Rhea" id="RHEA:43553"/>
    </physiologicalReaction>
</comment>
<evidence type="ECO:0000256" key="4">
    <source>
        <dbReference type="ARBA" id="ARBA00013015"/>
    </source>
</evidence>
<dbReference type="GO" id="GO:0051896">
    <property type="term" value="P:regulation of phosphatidylinositol 3-kinase/protein kinase B signal transduction"/>
    <property type="evidence" value="ECO:0007669"/>
    <property type="project" value="TreeGrafter"/>
</dbReference>
<dbReference type="EC" id="3.1.3.67" evidence="4"/>
<dbReference type="PANTHER" id="PTHR12305">
    <property type="entry name" value="PHOSPHATASE WITH HOMOLOGY TO TENSIN"/>
    <property type="match status" value="1"/>
</dbReference>
<evidence type="ECO:0000259" key="26">
    <source>
        <dbReference type="PROSITE" id="PS51182"/>
    </source>
</evidence>
<keyword evidence="7" id="KW-0963">Cytoplasm</keyword>
<dbReference type="SUPFAM" id="SSF49562">
    <property type="entry name" value="C2 domain (Calcium/lipid-binding domain, CaLB)"/>
    <property type="match status" value="1"/>
</dbReference>
<evidence type="ECO:0000256" key="19">
    <source>
        <dbReference type="ARBA" id="ARBA00047986"/>
    </source>
</evidence>
<comment type="caution">
    <text evidence="27">The sequence shown here is derived from an EMBL/GenBank/DDBJ whole genome shotgun (WGS) entry which is preliminary data.</text>
</comment>
<dbReference type="GO" id="GO:0005634">
    <property type="term" value="C:nucleus"/>
    <property type="evidence" value="ECO:0007669"/>
    <property type="project" value="TreeGrafter"/>
</dbReference>
<dbReference type="AlphaFoldDB" id="A0A2B4SBM5"/>
<dbReference type="SMART" id="SM00404">
    <property type="entry name" value="PTPc_motif"/>
    <property type="match status" value="1"/>
</dbReference>
<comment type="catalytic activity">
    <reaction evidence="21">
        <text>O-phospho-L-tyrosyl-[protein] + H2O = L-tyrosyl-[protein] + phosphate</text>
        <dbReference type="Rhea" id="RHEA:10684"/>
        <dbReference type="Rhea" id="RHEA-COMP:10136"/>
        <dbReference type="Rhea" id="RHEA-COMP:20101"/>
        <dbReference type="ChEBI" id="CHEBI:15377"/>
        <dbReference type="ChEBI" id="CHEBI:43474"/>
        <dbReference type="ChEBI" id="CHEBI:46858"/>
        <dbReference type="ChEBI" id="CHEBI:61978"/>
        <dbReference type="EC" id="3.1.3.48"/>
    </reaction>
    <physiologicalReaction direction="left-to-right" evidence="21">
        <dbReference type="Rhea" id="RHEA:10685"/>
    </physiologicalReaction>
</comment>
<evidence type="ECO:0000313" key="27">
    <source>
        <dbReference type="EMBL" id="PFX26489.1"/>
    </source>
</evidence>
<comment type="catalytic activity">
    <reaction evidence="17">
        <text>1D-myo-inositol 1,3,4,5,6-pentakisphosphate + H2O = 1D-myo-inositol 1,4,5,6-tetrakisphosphate + phosphate</text>
        <dbReference type="Rhea" id="RHEA:77143"/>
        <dbReference type="ChEBI" id="CHEBI:15377"/>
        <dbReference type="ChEBI" id="CHEBI:43474"/>
        <dbReference type="ChEBI" id="CHEBI:57627"/>
        <dbReference type="ChEBI" id="CHEBI:57733"/>
    </reaction>
    <physiologicalReaction direction="left-to-right" evidence="17">
        <dbReference type="Rhea" id="RHEA:77144"/>
    </physiologicalReaction>
</comment>
<proteinExistence type="inferred from homology"/>
<dbReference type="GO" id="GO:0005886">
    <property type="term" value="C:plasma membrane"/>
    <property type="evidence" value="ECO:0007669"/>
    <property type="project" value="TreeGrafter"/>
</dbReference>
<dbReference type="GO" id="GO:0005576">
    <property type="term" value="C:extracellular region"/>
    <property type="evidence" value="ECO:0007669"/>
    <property type="project" value="InterPro"/>
</dbReference>
<evidence type="ECO:0000256" key="6">
    <source>
        <dbReference type="ARBA" id="ARBA00013081"/>
    </source>
</evidence>
<evidence type="ECO:0000256" key="15">
    <source>
        <dbReference type="ARBA" id="ARBA00043734"/>
    </source>
</evidence>
<dbReference type="InterPro" id="IPR051281">
    <property type="entry name" value="Dual-spec_lipid-protein_phosph"/>
</dbReference>
<feature type="region of interest" description="Disordered" evidence="22">
    <location>
        <begin position="407"/>
        <end position="520"/>
    </location>
</feature>
<dbReference type="Proteomes" id="UP000225706">
    <property type="component" value="Unassembled WGS sequence"/>
</dbReference>
<evidence type="ECO:0000256" key="3">
    <source>
        <dbReference type="ARBA" id="ARBA00007881"/>
    </source>
</evidence>
<dbReference type="Pfam" id="PF22785">
    <property type="entry name" value="Tc-R-P"/>
    <property type="match status" value="1"/>
</dbReference>
<keyword evidence="8" id="KW-0378">Hydrolase</keyword>
<evidence type="ECO:0000256" key="22">
    <source>
        <dbReference type="SAM" id="MobiDB-lite"/>
    </source>
</evidence>
<name>A0A2B4SBM5_STYPI</name>
<dbReference type="GO" id="GO:0043491">
    <property type="term" value="P:phosphatidylinositol 3-kinase/protein kinase B signal transduction"/>
    <property type="evidence" value="ECO:0007669"/>
    <property type="project" value="TreeGrafter"/>
</dbReference>
<evidence type="ECO:0000256" key="21">
    <source>
        <dbReference type="ARBA" id="ARBA00051341"/>
    </source>
</evidence>
<evidence type="ECO:0000256" key="16">
    <source>
        <dbReference type="ARBA" id="ARBA00043760"/>
    </source>
</evidence>
<evidence type="ECO:0000256" key="9">
    <source>
        <dbReference type="ARBA" id="ARBA00022912"/>
    </source>
</evidence>
<keyword evidence="23" id="KW-0472">Membrane</keyword>
<dbReference type="GO" id="GO:0008285">
    <property type="term" value="P:negative regulation of cell population proliferation"/>
    <property type="evidence" value="ECO:0007669"/>
    <property type="project" value="TreeGrafter"/>
</dbReference>
<comment type="catalytic activity">
    <reaction evidence="16">
        <text>a 1,2-diacyl-sn-glycero-3-phospho-(1D-myo-inositol-3,4,5-trisphosphate) + H2O = a 1,2-diacyl-sn-glycero-3-phospho-(1D-myo-inositol-4,5-bisphosphate) + phosphate</text>
        <dbReference type="Rhea" id="RHEA:25017"/>
        <dbReference type="ChEBI" id="CHEBI:15377"/>
        <dbReference type="ChEBI" id="CHEBI:43474"/>
        <dbReference type="ChEBI" id="CHEBI:57836"/>
        <dbReference type="ChEBI" id="CHEBI:58456"/>
        <dbReference type="EC" id="3.1.3.67"/>
    </reaction>
    <physiologicalReaction direction="left-to-right" evidence="16">
        <dbReference type="Rhea" id="RHEA:25018"/>
    </physiologicalReaction>
</comment>
<evidence type="ECO:0000256" key="17">
    <source>
        <dbReference type="ARBA" id="ARBA00043762"/>
    </source>
</evidence>
<keyword evidence="9" id="KW-0904">Protein phosphatase</keyword>
<dbReference type="EC" id="3.1.3.16" evidence="6"/>
<dbReference type="InterPro" id="IPR029021">
    <property type="entry name" value="Prot-tyrosine_phosphatase-like"/>
</dbReference>
<dbReference type="GO" id="GO:0050793">
    <property type="term" value="P:regulation of developmental process"/>
    <property type="evidence" value="ECO:0007669"/>
    <property type="project" value="UniProtKB-ARBA"/>
</dbReference>
<keyword evidence="23" id="KW-0812">Transmembrane</keyword>
<feature type="domain" description="C2 tensin-type" evidence="26">
    <location>
        <begin position="207"/>
        <end position="402"/>
    </location>
</feature>
<evidence type="ECO:0000256" key="14">
    <source>
        <dbReference type="ARBA" id="ARBA00034338"/>
    </source>
</evidence>
<dbReference type="GO" id="GO:0016314">
    <property type="term" value="F:phosphatidylinositol-3,4,5-trisphosphate 3-phosphatase activity"/>
    <property type="evidence" value="ECO:0007669"/>
    <property type="project" value="UniProtKB-EC"/>
</dbReference>
<comment type="catalytic activity">
    <reaction evidence="15">
        <text>1D-myo-inositol 1,3,4,5-tetrakisphosphate + H2O = 1D-myo-inositol 1,4,5-trisphosphate + phosphate</text>
        <dbReference type="Rhea" id="RHEA:77155"/>
        <dbReference type="ChEBI" id="CHEBI:15377"/>
        <dbReference type="ChEBI" id="CHEBI:43474"/>
        <dbReference type="ChEBI" id="CHEBI:57895"/>
        <dbReference type="ChEBI" id="CHEBI:203600"/>
    </reaction>
    <physiologicalReaction direction="left-to-right" evidence="15">
        <dbReference type="Rhea" id="RHEA:77156"/>
    </physiologicalReaction>
</comment>
<dbReference type="InterPro" id="IPR000387">
    <property type="entry name" value="Tyr_Pase_dom"/>
</dbReference>
<accession>A0A2B4SBM5</accession>
<evidence type="ECO:0000256" key="20">
    <source>
        <dbReference type="ARBA" id="ARBA00048832"/>
    </source>
</evidence>
<keyword evidence="11" id="KW-0966">Cell projection</keyword>
<dbReference type="GO" id="GO:0005829">
    <property type="term" value="C:cytosol"/>
    <property type="evidence" value="ECO:0007669"/>
    <property type="project" value="TreeGrafter"/>
</dbReference>
<dbReference type="GO" id="GO:0004725">
    <property type="term" value="F:protein tyrosine phosphatase activity"/>
    <property type="evidence" value="ECO:0007669"/>
    <property type="project" value="UniProtKB-EC"/>
</dbReference>
<protein>
    <recommendedName>
        <fullName evidence="14">Phosphatidylinositol 3,4,5-trisphosphate 3-phosphatase and dual-specificity protein phosphatase PTEN</fullName>
        <ecNumber evidence="6">3.1.3.16</ecNumber>
        <ecNumber evidence="5">3.1.3.48</ecNumber>
        <ecNumber evidence="4">3.1.3.67</ecNumber>
    </recommendedName>
    <alternativeName>
        <fullName evidence="18">Inositol polyphosphate 3-phosphatase</fullName>
    </alternativeName>
</protein>
<dbReference type="FunFam" id="3.90.190.10:FF:000029">
    <property type="entry name" value="Phosphatidylinositol 3,4,5-trisphosphate 3-phosphatase and dual-specificity protein phosphatase PTEN"/>
    <property type="match status" value="1"/>
</dbReference>
<evidence type="ECO:0000256" key="18">
    <source>
        <dbReference type="ARBA" id="ARBA00044309"/>
    </source>
</evidence>
<comment type="similarity">
    <text evidence="3">Belongs to the PTEN phosphatase protein family.</text>
</comment>
<dbReference type="InterPro" id="IPR010711">
    <property type="entry name" value="PLA2G12"/>
</dbReference>
<comment type="catalytic activity">
    <reaction evidence="20">
        <text>O-phospho-L-threonyl-[protein] + H2O = L-threonyl-[protein] + phosphate</text>
        <dbReference type="Rhea" id="RHEA:47004"/>
        <dbReference type="Rhea" id="RHEA-COMP:11060"/>
        <dbReference type="Rhea" id="RHEA-COMP:11605"/>
        <dbReference type="ChEBI" id="CHEBI:15377"/>
        <dbReference type="ChEBI" id="CHEBI:30013"/>
        <dbReference type="ChEBI" id="CHEBI:43474"/>
        <dbReference type="ChEBI" id="CHEBI:61977"/>
        <dbReference type="EC" id="3.1.3.16"/>
    </reaction>
    <physiologicalReaction direction="left-to-right" evidence="20">
        <dbReference type="Rhea" id="RHEA:47005"/>
    </physiologicalReaction>
</comment>
<sequence>MEIFYRLQQSVAVEMGLIFEFLKHRVSKEKRRFTDDGFDLDLTYIKPNIVAMGFPSDNLEGVYRNHIEEVIRFLETRHKDHYKVYNLCSERQYDPAKFNNRVATYPFDDHNAPPFELIKPFCEDVDLFLNESEQNVAFIHCKAGKGRTGVMICAYLLHNGHFWKTKEALKHYGEARTRNKKGVTIPSQRRYVRYYNHLLTHKLQYVRTMVLLKKIELLSEHTFQNFTFMVVIFIVIHAGMFVSKRKKSSDGLLFELSQPIPICGDIKVEFFYKEMFKKLMALLATLFLSFHLVASTLTTTLTPTPNAIASENKHLVLILNIHVPRCKNNERLLQFWFNTFFISQAAWTKKILEDEPTLQTFELDPELRYFDIGKEDLDKAHKDPRERIFGSDFKIRVTFSEVPMTSASTSASLPRKLNVKPKHKKSRSMDSIETDEMLNPDYVEDDFSDTDNEEEWNKEDHQWNKEDHQSNKEDDQSNKEDDQCNKEDHQWNKQDHQWNKEDHQWNKEDHQSNKEDHQCGPQTTTKYQIVLHCILLSAYKPLTNPKHKPSSDGCGSMGIKLDTSNFAGFTKCCDLHDICYDTCNNDRTQCYDDFKSCLDNECLLTGLGNRLPKEQLDACQTSADLMYSGTLALGCASYKEAQRNACLCNGRTITKKEMEELERNEEL</sequence>
<dbReference type="PROSITE" id="PS51182">
    <property type="entry name" value="C2_TENSIN"/>
    <property type="match status" value="1"/>
</dbReference>
<dbReference type="GO" id="GO:0048870">
    <property type="term" value="P:cell motility"/>
    <property type="evidence" value="ECO:0007669"/>
    <property type="project" value="TreeGrafter"/>
</dbReference>
<dbReference type="InterPro" id="IPR045101">
    <property type="entry name" value="PTP_PTEN"/>
</dbReference>
<dbReference type="GO" id="GO:0004722">
    <property type="term" value="F:protein serine/threonine phosphatase activity"/>
    <property type="evidence" value="ECO:0007669"/>
    <property type="project" value="UniProtKB-EC"/>
</dbReference>
<dbReference type="GO" id="GO:0043005">
    <property type="term" value="C:neuron projection"/>
    <property type="evidence" value="ECO:0007669"/>
    <property type="project" value="UniProtKB-SubCell"/>
</dbReference>
<evidence type="ECO:0000256" key="11">
    <source>
        <dbReference type="ARBA" id="ARBA00023273"/>
    </source>
</evidence>
<reference evidence="28" key="1">
    <citation type="journal article" date="2017" name="bioRxiv">
        <title>Comparative analysis of the genomes of Stylophora pistillata and Acropora digitifera provides evidence for extensive differences between species of corals.</title>
        <authorList>
            <person name="Voolstra C.R."/>
            <person name="Li Y."/>
            <person name="Liew Y.J."/>
            <person name="Baumgarten S."/>
            <person name="Zoccola D."/>
            <person name="Flot J.-F."/>
            <person name="Tambutte S."/>
            <person name="Allemand D."/>
            <person name="Aranda M."/>
        </authorList>
    </citation>
    <scope>NUCLEOTIDE SEQUENCE [LARGE SCALE GENOMIC DNA]</scope>
</reference>
<dbReference type="GO" id="GO:0046856">
    <property type="term" value="P:phosphatidylinositol dephosphorylation"/>
    <property type="evidence" value="ECO:0007669"/>
    <property type="project" value="TreeGrafter"/>
</dbReference>
<dbReference type="SUPFAM" id="SSF52799">
    <property type="entry name" value="(Phosphotyrosine protein) phosphatases II"/>
    <property type="match status" value="1"/>
</dbReference>
<feature type="compositionally biased region" description="Basic residues" evidence="22">
    <location>
        <begin position="417"/>
        <end position="426"/>
    </location>
</feature>